<dbReference type="InterPro" id="IPR005630">
    <property type="entry name" value="Terpene_synthase_metal-bd"/>
</dbReference>
<comment type="caution">
    <text evidence="5">The sequence shown here is derived from an EMBL/GenBank/DDBJ whole genome shotgun (WGS) entry which is preliminary data.</text>
</comment>
<comment type="cofactor">
    <cofactor evidence="1">
        <name>Mg(2+)</name>
        <dbReference type="ChEBI" id="CHEBI:18420"/>
    </cofactor>
</comment>
<dbReference type="InterPro" id="IPR050148">
    <property type="entry name" value="Terpene_synthase-like"/>
</dbReference>
<dbReference type="EMBL" id="BTGU01014945">
    <property type="protein sequence ID" value="GMN75081.1"/>
    <property type="molecule type" value="Genomic_DNA"/>
</dbReference>
<evidence type="ECO:0000313" key="5">
    <source>
        <dbReference type="EMBL" id="GMN75081.1"/>
    </source>
</evidence>
<dbReference type="GO" id="GO:0016114">
    <property type="term" value="P:terpenoid biosynthetic process"/>
    <property type="evidence" value="ECO:0007669"/>
    <property type="project" value="InterPro"/>
</dbReference>
<keyword evidence="6" id="KW-1185">Reference proteome</keyword>
<organism evidence="5 6">
    <name type="scientific">Ficus carica</name>
    <name type="common">Common fig</name>
    <dbReference type="NCBI Taxonomy" id="3494"/>
    <lineage>
        <taxon>Eukaryota</taxon>
        <taxon>Viridiplantae</taxon>
        <taxon>Streptophyta</taxon>
        <taxon>Embryophyta</taxon>
        <taxon>Tracheophyta</taxon>
        <taxon>Spermatophyta</taxon>
        <taxon>Magnoliopsida</taxon>
        <taxon>eudicotyledons</taxon>
        <taxon>Gunneridae</taxon>
        <taxon>Pentapetalae</taxon>
        <taxon>rosids</taxon>
        <taxon>fabids</taxon>
        <taxon>Rosales</taxon>
        <taxon>Moraceae</taxon>
        <taxon>Ficeae</taxon>
        <taxon>Ficus</taxon>
    </lineage>
</organism>
<dbReference type="InterPro" id="IPR008949">
    <property type="entry name" value="Isoprenoid_synthase_dom_sf"/>
</dbReference>
<accession>A0AA88JJE4</accession>
<evidence type="ECO:0000259" key="4">
    <source>
        <dbReference type="Pfam" id="PF03936"/>
    </source>
</evidence>
<dbReference type="GO" id="GO:0010333">
    <property type="term" value="F:terpene synthase activity"/>
    <property type="evidence" value="ECO:0007669"/>
    <property type="project" value="InterPro"/>
</dbReference>
<gene>
    <name evidence="5" type="ORF">TIFTF001_054516</name>
</gene>
<dbReference type="PANTHER" id="PTHR31225">
    <property type="entry name" value="OS04G0344100 PROTEIN-RELATED"/>
    <property type="match status" value="1"/>
</dbReference>
<dbReference type="Pfam" id="PF03936">
    <property type="entry name" value="Terpene_synth_C"/>
    <property type="match status" value="1"/>
</dbReference>
<feature type="domain" description="Terpene synthase metal-binding" evidence="4">
    <location>
        <begin position="1"/>
        <end position="157"/>
    </location>
</feature>
<evidence type="ECO:0000313" key="6">
    <source>
        <dbReference type="Proteomes" id="UP001187192"/>
    </source>
</evidence>
<evidence type="ECO:0000256" key="1">
    <source>
        <dbReference type="ARBA" id="ARBA00001946"/>
    </source>
</evidence>
<dbReference type="AlphaFoldDB" id="A0AA88JJE4"/>
<evidence type="ECO:0000256" key="2">
    <source>
        <dbReference type="ARBA" id="ARBA00022723"/>
    </source>
</evidence>
<dbReference type="Gene3D" id="1.10.600.10">
    <property type="entry name" value="Farnesyl Diphosphate Synthase"/>
    <property type="match status" value="1"/>
</dbReference>
<evidence type="ECO:0000256" key="3">
    <source>
        <dbReference type="ARBA" id="ARBA00022842"/>
    </source>
</evidence>
<protein>
    <recommendedName>
        <fullName evidence="4">Terpene synthase metal-binding domain-containing protein</fullName>
    </recommendedName>
</protein>
<keyword evidence="2" id="KW-0479">Metal-binding</keyword>
<reference evidence="5" key="1">
    <citation type="submission" date="2023-07" db="EMBL/GenBank/DDBJ databases">
        <title>draft genome sequence of fig (Ficus carica).</title>
        <authorList>
            <person name="Takahashi T."/>
            <person name="Nishimura K."/>
        </authorList>
    </citation>
    <scope>NUCLEOTIDE SEQUENCE</scope>
</reference>
<dbReference type="GO" id="GO:0000287">
    <property type="term" value="F:magnesium ion binding"/>
    <property type="evidence" value="ECO:0007669"/>
    <property type="project" value="InterPro"/>
</dbReference>
<sequence>MRICFLALYNTINYLVYETLKERDEYILPYLTKAWADMCKAFLQEKKWTRNKETPSFEDYLENGWVSSSGGLLLVNAYLLISQDITKQGLESLENYHNLLRWPSIIFRLANDLATSSAELERGETTNSISCIMSDTGLFEESARQHLRNLIEETWKQMNKDAMSGESPFTKPFLETAGNLARIAQCQYQHGDGLGNPDTKSKDRVFSLIIDPMK</sequence>
<name>A0AA88JJE4_FICCA</name>
<dbReference type="Proteomes" id="UP001187192">
    <property type="component" value="Unassembled WGS sequence"/>
</dbReference>
<dbReference type="SUPFAM" id="SSF48576">
    <property type="entry name" value="Terpenoid synthases"/>
    <property type="match status" value="1"/>
</dbReference>
<dbReference type="PANTHER" id="PTHR31225:SF252">
    <property type="entry name" value="TERPENE SYNTHASE 12-RELATED"/>
    <property type="match status" value="1"/>
</dbReference>
<proteinExistence type="predicted"/>
<keyword evidence="3" id="KW-0460">Magnesium</keyword>